<protein>
    <recommendedName>
        <fullName evidence="3">DDE Tnp4 domain-containing protein</fullName>
    </recommendedName>
</protein>
<sequence length="115" mass="11938">MSPKPSTLPASLAPVLAEAARTASAKAYVLLNGTLLPTDRSAADQPSYSGKHPEQGMTVQVIDGPASRLLWASPALPGAVHDVRTARENGAIDALGRRPLPCPQEIPCLHHATSG</sequence>
<evidence type="ECO:0000256" key="1">
    <source>
        <dbReference type="ARBA" id="ARBA00001968"/>
    </source>
</evidence>
<dbReference type="Pfam" id="PF13359">
    <property type="entry name" value="DDE_Tnp_4"/>
    <property type="match status" value="1"/>
</dbReference>
<feature type="domain" description="DDE Tnp4" evidence="3">
    <location>
        <begin position="32"/>
        <end position="96"/>
    </location>
</feature>
<reference evidence="4" key="1">
    <citation type="journal article" date="2014" name="Int. J. Syst. Evol. Microbiol.">
        <title>Complete genome sequence of Corynebacterium casei LMG S-19264T (=DSM 44701T), isolated from a smear-ripened cheese.</title>
        <authorList>
            <consortium name="US DOE Joint Genome Institute (JGI-PGF)"/>
            <person name="Walter F."/>
            <person name="Albersmeier A."/>
            <person name="Kalinowski J."/>
            <person name="Ruckert C."/>
        </authorList>
    </citation>
    <scope>NUCLEOTIDE SEQUENCE</scope>
    <source>
        <strain evidence="4">CGMCC 4.7110</strain>
    </source>
</reference>
<keyword evidence="2" id="KW-0479">Metal-binding</keyword>
<reference evidence="4" key="2">
    <citation type="submission" date="2020-09" db="EMBL/GenBank/DDBJ databases">
        <authorList>
            <person name="Sun Q."/>
            <person name="Zhou Y."/>
        </authorList>
    </citation>
    <scope>NUCLEOTIDE SEQUENCE</scope>
    <source>
        <strain evidence="4">CGMCC 4.7110</strain>
    </source>
</reference>
<dbReference type="InterPro" id="IPR027806">
    <property type="entry name" value="HARBI1_dom"/>
</dbReference>
<gene>
    <name evidence="4" type="ORF">GCM10011578_096290</name>
</gene>
<proteinExistence type="predicted"/>
<accession>A0A918CXD9</accession>
<keyword evidence="5" id="KW-1185">Reference proteome</keyword>
<dbReference type="GO" id="GO:0046872">
    <property type="term" value="F:metal ion binding"/>
    <property type="evidence" value="ECO:0007669"/>
    <property type="project" value="UniProtKB-KW"/>
</dbReference>
<evidence type="ECO:0000256" key="2">
    <source>
        <dbReference type="ARBA" id="ARBA00022723"/>
    </source>
</evidence>
<dbReference type="Proteomes" id="UP000653411">
    <property type="component" value="Unassembled WGS sequence"/>
</dbReference>
<name>A0A918CXD9_9ACTN</name>
<evidence type="ECO:0000313" key="4">
    <source>
        <dbReference type="EMBL" id="GGN44899.1"/>
    </source>
</evidence>
<organism evidence="4 5">
    <name type="scientific">Streptomyces fuscichromogenes</name>
    <dbReference type="NCBI Taxonomy" id="1324013"/>
    <lineage>
        <taxon>Bacteria</taxon>
        <taxon>Bacillati</taxon>
        <taxon>Actinomycetota</taxon>
        <taxon>Actinomycetes</taxon>
        <taxon>Kitasatosporales</taxon>
        <taxon>Streptomycetaceae</taxon>
        <taxon>Streptomyces</taxon>
    </lineage>
</organism>
<comment type="cofactor">
    <cofactor evidence="1">
        <name>a divalent metal cation</name>
        <dbReference type="ChEBI" id="CHEBI:60240"/>
    </cofactor>
</comment>
<evidence type="ECO:0000313" key="5">
    <source>
        <dbReference type="Proteomes" id="UP000653411"/>
    </source>
</evidence>
<dbReference type="AlphaFoldDB" id="A0A918CXD9"/>
<comment type="caution">
    <text evidence="4">The sequence shown here is derived from an EMBL/GenBank/DDBJ whole genome shotgun (WGS) entry which is preliminary data.</text>
</comment>
<evidence type="ECO:0000259" key="3">
    <source>
        <dbReference type="Pfam" id="PF13359"/>
    </source>
</evidence>
<dbReference type="EMBL" id="BMML01000044">
    <property type="protein sequence ID" value="GGN44899.1"/>
    <property type="molecule type" value="Genomic_DNA"/>
</dbReference>